<evidence type="ECO:0000256" key="1">
    <source>
        <dbReference type="ARBA" id="ARBA00006111"/>
    </source>
</evidence>
<dbReference type="Pfam" id="PF14712">
    <property type="entry name" value="Snapin_Pallidin"/>
    <property type="match status" value="1"/>
</dbReference>
<dbReference type="InterPro" id="IPR017246">
    <property type="entry name" value="Snapin"/>
</dbReference>
<dbReference type="GO" id="GO:0000149">
    <property type="term" value="F:SNARE binding"/>
    <property type="evidence" value="ECO:0007669"/>
    <property type="project" value="TreeGrafter"/>
</dbReference>
<feature type="coiled-coil region" evidence="4">
    <location>
        <begin position="82"/>
        <end position="149"/>
    </location>
</feature>
<proteinExistence type="inferred from homology"/>
<reference evidence="6" key="1">
    <citation type="submission" date="2023-05" db="EMBL/GenBank/DDBJ databases">
        <title>Nepenthes gracilis genome sequencing.</title>
        <authorList>
            <person name="Fukushima K."/>
        </authorList>
    </citation>
    <scope>NUCLEOTIDE SEQUENCE</scope>
    <source>
        <strain evidence="6">SING2019-196</strain>
    </source>
</reference>
<dbReference type="PANTHER" id="PTHR31305:SF2">
    <property type="entry name" value="SNARE-ASSOCIATED PROTEIN SNAPIN"/>
    <property type="match status" value="1"/>
</dbReference>
<dbReference type="GO" id="GO:0032418">
    <property type="term" value="P:lysosome localization"/>
    <property type="evidence" value="ECO:0007669"/>
    <property type="project" value="TreeGrafter"/>
</dbReference>
<sequence>MSDFNSPDPETHFEAELRVVVGNGNPSVASTNVESEFTSASFDARSDRCKSPQPDNTSSSEALAKGISTLLASLIRDFDFKAEDASRSQDQLSNSIDRLTRELDQLLEDAPLPFIMQHAARISSVKKRVSSLNSLLKSMQRRLDNIECMLSVASPHEKSNAESSQQL</sequence>
<feature type="region of interest" description="Disordered" evidence="5">
    <location>
        <begin position="39"/>
        <end position="62"/>
    </location>
</feature>
<accession>A0AAD3TAN0</accession>
<dbReference type="GO" id="GO:0031083">
    <property type="term" value="C:BLOC-1 complex"/>
    <property type="evidence" value="ECO:0007669"/>
    <property type="project" value="InterPro"/>
</dbReference>
<dbReference type="GO" id="GO:0006886">
    <property type="term" value="P:intracellular protein transport"/>
    <property type="evidence" value="ECO:0007669"/>
    <property type="project" value="InterPro"/>
</dbReference>
<evidence type="ECO:0000256" key="3">
    <source>
        <dbReference type="ARBA" id="ARBA00033330"/>
    </source>
</evidence>
<organism evidence="6 7">
    <name type="scientific">Nepenthes gracilis</name>
    <name type="common">Slender pitcher plant</name>
    <dbReference type="NCBI Taxonomy" id="150966"/>
    <lineage>
        <taxon>Eukaryota</taxon>
        <taxon>Viridiplantae</taxon>
        <taxon>Streptophyta</taxon>
        <taxon>Embryophyta</taxon>
        <taxon>Tracheophyta</taxon>
        <taxon>Spermatophyta</taxon>
        <taxon>Magnoliopsida</taxon>
        <taxon>eudicotyledons</taxon>
        <taxon>Gunneridae</taxon>
        <taxon>Pentapetalae</taxon>
        <taxon>Caryophyllales</taxon>
        <taxon>Nepenthaceae</taxon>
        <taxon>Nepenthes</taxon>
    </lineage>
</organism>
<dbReference type="GO" id="GO:0099078">
    <property type="term" value="C:BORC complex"/>
    <property type="evidence" value="ECO:0007669"/>
    <property type="project" value="TreeGrafter"/>
</dbReference>
<keyword evidence="7" id="KW-1185">Reference proteome</keyword>
<dbReference type="InterPro" id="IPR028119">
    <property type="entry name" value="Snapin/Pallidin/Snn1"/>
</dbReference>
<dbReference type="PANTHER" id="PTHR31305">
    <property type="entry name" value="SNARE-ASSOCIATED PROTEIN SNAPIN"/>
    <property type="match status" value="1"/>
</dbReference>
<dbReference type="AlphaFoldDB" id="A0AAD3TAN0"/>
<dbReference type="Proteomes" id="UP001279734">
    <property type="component" value="Unassembled WGS sequence"/>
</dbReference>
<protein>
    <recommendedName>
        <fullName evidence="3">Biogenesis of lysosome-related organelles complex 1 subunit 7</fullName>
    </recommendedName>
</protein>
<keyword evidence="2 4" id="KW-0175">Coiled coil</keyword>
<evidence type="ECO:0000256" key="5">
    <source>
        <dbReference type="SAM" id="MobiDB-lite"/>
    </source>
</evidence>
<dbReference type="GO" id="GO:0007040">
    <property type="term" value="P:lysosome organization"/>
    <property type="evidence" value="ECO:0007669"/>
    <property type="project" value="TreeGrafter"/>
</dbReference>
<evidence type="ECO:0000313" key="6">
    <source>
        <dbReference type="EMBL" id="GMH25676.1"/>
    </source>
</evidence>
<evidence type="ECO:0000256" key="4">
    <source>
        <dbReference type="SAM" id="Coils"/>
    </source>
</evidence>
<gene>
    <name evidence="6" type="ORF">Nepgr_027519</name>
</gene>
<evidence type="ECO:0000313" key="7">
    <source>
        <dbReference type="Proteomes" id="UP001279734"/>
    </source>
</evidence>
<comment type="similarity">
    <text evidence="1">Belongs to the SNAPIN family.</text>
</comment>
<evidence type="ECO:0000256" key="2">
    <source>
        <dbReference type="ARBA" id="ARBA00023054"/>
    </source>
</evidence>
<dbReference type="GO" id="GO:0008333">
    <property type="term" value="P:endosome to lysosome transport"/>
    <property type="evidence" value="ECO:0007669"/>
    <property type="project" value="TreeGrafter"/>
</dbReference>
<dbReference type="EMBL" id="BSYO01000029">
    <property type="protein sequence ID" value="GMH25676.1"/>
    <property type="molecule type" value="Genomic_DNA"/>
</dbReference>
<comment type="caution">
    <text evidence="6">The sequence shown here is derived from an EMBL/GenBank/DDBJ whole genome shotgun (WGS) entry which is preliminary data.</text>
</comment>
<name>A0AAD3TAN0_NEPGR</name>